<dbReference type="Proteomes" id="UP001328733">
    <property type="component" value="Unassembled WGS sequence"/>
</dbReference>
<accession>A0AAW9QNC1</accession>
<evidence type="ECO:0000313" key="4">
    <source>
        <dbReference type="Proteomes" id="UP001328733"/>
    </source>
</evidence>
<dbReference type="RefSeq" id="WP_332866048.1">
    <property type="nucleotide sequence ID" value="NZ_JBAFSM010000031.1"/>
</dbReference>
<dbReference type="AlphaFoldDB" id="A0AAW9QNC1"/>
<protein>
    <recommendedName>
        <fullName evidence="5">Secreted protein</fullName>
    </recommendedName>
</protein>
<name>A0AAW9QNC1_9CHRO</name>
<evidence type="ECO:0000313" key="3">
    <source>
        <dbReference type="EMBL" id="MEG3438568.1"/>
    </source>
</evidence>
<reference evidence="3 4" key="1">
    <citation type="submission" date="2024-01" db="EMBL/GenBank/DDBJ databases">
        <title>Genomic insights into the taxonomy and metabolism of the cyanobacterium Pannus brasiliensis CCIBt3594.</title>
        <authorList>
            <person name="Machado M."/>
            <person name="Botero N.B."/>
            <person name="Andreote A.P.D."/>
            <person name="Feitosa A.M.T."/>
            <person name="Popin R."/>
            <person name="Sivonen K."/>
            <person name="Fiore M.F."/>
        </authorList>
    </citation>
    <scope>NUCLEOTIDE SEQUENCE [LARGE SCALE GENOMIC DNA]</scope>
    <source>
        <strain evidence="3 4">CCIBt3594</strain>
    </source>
</reference>
<keyword evidence="4" id="KW-1185">Reference proteome</keyword>
<keyword evidence="1" id="KW-0175">Coiled coil</keyword>
<feature type="signal peptide" evidence="2">
    <location>
        <begin position="1"/>
        <end position="28"/>
    </location>
</feature>
<keyword evidence="2" id="KW-0732">Signal</keyword>
<evidence type="ECO:0008006" key="5">
    <source>
        <dbReference type="Google" id="ProtNLM"/>
    </source>
</evidence>
<sequence length="272" mass="31635">MIKHIVKTLLTTCVASFTLQLVASKTLAQVDMTRLGQVISTCRRDAQSEQYYLNIKIPNNFILNENHQKYARVYIEECLKYRYHYLTILSKLPWLTSAEETLPKFPASVAVAMTVAGTSGRSNEAIMTMIDCMASKNSNSNDCKNTTFSYLLPFLSSTGDYRPLVTWFFKHCPMERPYSCNEVVNYYIYVCPSCTVIYDDNPNDRIILQAFIDWFFAQSVEYRKEIVALIKNNSLREQLNAEADQAVTQYREILTRLQEQERERRRREMLGQ</sequence>
<feature type="chain" id="PRO_5043712668" description="Secreted protein" evidence="2">
    <location>
        <begin position="29"/>
        <end position="272"/>
    </location>
</feature>
<organism evidence="3 4">
    <name type="scientific">Pannus brasiliensis CCIBt3594</name>
    <dbReference type="NCBI Taxonomy" id="1427578"/>
    <lineage>
        <taxon>Bacteria</taxon>
        <taxon>Bacillati</taxon>
        <taxon>Cyanobacteriota</taxon>
        <taxon>Cyanophyceae</taxon>
        <taxon>Oscillatoriophycideae</taxon>
        <taxon>Chroococcales</taxon>
        <taxon>Microcystaceae</taxon>
        <taxon>Pannus</taxon>
    </lineage>
</organism>
<feature type="coiled-coil region" evidence="1">
    <location>
        <begin position="236"/>
        <end position="263"/>
    </location>
</feature>
<evidence type="ECO:0000256" key="2">
    <source>
        <dbReference type="SAM" id="SignalP"/>
    </source>
</evidence>
<dbReference type="EMBL" id="JBAFSM010000031">
    <property type="protein sequence ID" value="MEG3438568.1"/>
    <property type="molecule type" value="Genomic_DNA"/>
</dbReference>
<proteinExistence type="predicted"/>
<comment type="caution">
    <text evidence="3">The sequence shown here is derived from an EMBL/GenBank/DDBJ whole genome shotgun (WGS) entry which is preliminary data.</text>
</comment>
<evidence type="ECO:0000256" key="1">
    <source>
        <dbReference type="SAM" id="Coils"/>
    </source>
</evidence>
<gene>
    <name evidence="3" type="ORF">V0288_15660</name>
</gene>